<feature type="transmembrane region" description="Helical" evidence="2">
    <location>
        <begin position="399"/>
        <end position="420"/>
    </location>
</feature>
<dbReference type="Gene3D" id="3.30.530.20">
    <property type="match status" value="1"/>
</dbReference>
<dbReference type="PANTHER" id="PTHR19308:SF56">
    <property type="entry name" value="START DOMAIN-CONTAINING PROTEIN"/>
    <property type="match status" value="1"/>
</dbReference>
<evidence type="ECO:0000313" key="6">
    <source>
        <dbReference type="Proteomes" id="UP001190700"/>
    </source>
</evidence>
<keyword evidence="3" id="KW-0732">Signal</keyword>
<dbReference type="GO" id="GO:0005737">
    <property type="term" value="C:cytoplasm"/>
    <property type="evidence" value="ECO:0007669"/>
    <property type="project" value="UniProtKB-ARBA"/>
</dbReference>
<dbReference type="CDD" id="cd00177">
    <property type="entry name" value="START"/>
    <property type="match status" value="1"/>
</dbReference>
<dbReference type="Proteomes" id="UP001190700">
    <property type="component" value="Unassembled WGS sequence"/>
</dbReference>
<name>A0AAE0LFI8_9CHLO</name>
<protein>
    <recommendedName>
        <fullName evidence="4">START domain-containing protein</fullName>
    </recommendedName>
</protein>
<evidence type="ECO:0000259" key="4">
    <source>
        <dbReference type="PROSITE" id="PS50848"/>
    </source>
</evidence>
<feature type="chain" id="PRO_5041978409" description="START domain-containing protein" evidence="3">
    <location>
        <begin position="21"/>
        <end position="428"/>
    </location>
</feature>
<feature type="compositionally biased region" description="Pro residues" evidence="1">
    <location>
        <begin position="83"/>
        <end position="96"/>
    </location>
</feature>
<evidence type="ECO:0000256" key="3">
    <source>
        <dbReference type="SAM" id="SignalP"/>
    </source>
</evidence>
<dbReference type="InterPro" id="IPR051213">
    <property type="entry name" value="START_lipid_transfer"/>
</dbReference>
<dbReference type="AlphaFoldDB" id="A0AAE0LFI8"/>
<feature type="compositionally biased region" description="Basic and acidic residues" evidence="1">
    <location>
        <begin position="50"/>
        <end position="60"/>
    </location>
</feature>
<evidence type="ECO:0000256" key="2">
    <source>
        <dbReference type="SAM" id="Phobius"/>
    </source>
</evidence>
<keyword evidence="2" id="KW-0472">Membrane</keyword>
<feature type="signal peptide" evidence="3">
    <location>
        <begin position="1"/>
        <end position="20"/>
    </location>
</feature>
<keyword evidence="2" id="KW-1133">Transmembrane helix</keyword>
<dbReference type="InterPro" id="IPR023393">
    <property type="entry name" value="START-like_dom_sf"/>
</dbReference>
<feature type="region of interest" description="Disordered" evidence="1">
    <location>
        <begin position="42"/>
        <end position="102"/>
    </location>
</feature>
<gene>
    <name evidence="5" type="ORF">CYMTET_8932</name>
</gene>
<dbReference type="Pfam" id="PF01852">
    <property type="entry name" value="START"/>
    <property type="match status" value="1"/>
</dbReference>
<keyword evidence="6" id="KW-1185">Reference proteome</keyword>
<organism evidence="5 6">
    <name type="scientific">Cymbomonas tetramitiformis</name>
    <dbReference type="NCBI Taxonomy" id="36881"/>
    <lineage>
        <taxon>Eukaryota</taxon>
        <taxon>Viridiplantae</taxon>
        <taxon>Chlorophyta</taxon>
        <taxon>Pyramimonadophyceae</taxon>
        <taxon>Pyramimonadales</taxon>
        <taxon>Pyramimonadaceae</taxon>
        <taxon>Cymbomonas</taxon>
    </lineage>
</organism>
<reference evidence="5 6" key="1">
    <citation type="journal article" date="2015" name="Genome Biol. Evol.">
        <title>Comparative Genomics of a Bacterivorous Green Alga Reveals Evolutionary Causalities and Consequences of Phago-Mixotrophic Mode of Nutrition.</title>
        <authorList>
            <person name="Burns J.A."/>
            <person name="Paasch A."/>
            <person name="Narechania A."/>
            <person name="Kim E."/>
        </authorList>
    </citation>
    <scope>NUCLEOTIDE SEQUENCE [LARGE SCALE GENOMIC DNA]</scope>
    <source>
        <strain evidence="5 6">PLY_AMNH</strain>
    </source>
</reference>
<evidence type="ECO:0000256" key="1">
    <source>
        <dbReference type="SAM" id="MobiDB-lite"/>
    </source>
</evidence>
<dbReference type="EMBL" id="LGRX02002834">
    <property type="protein sequence ID" value="KAK3283368.1"/>
    <property type="molecule type" value="Genomic_DNA"/>
</dbReference>
<comment type="caution">
    <text evidence="5">The sequence shown here is derived from an EMBL/GenBank/DDBJ whole genome shotgun (WGS) entry which is preliminary data.</text>
</comment>
<feature type="region of interest" description="Disordered" evidence="1">
    <location>
        <begin position="315"/>
        <end position="347"/>
    </location>
</feature>
<dbReference type="SUPFAM" id="SSF55961">
    <property type="entry name" value="Bet v1-like"/>
    <property type="match status" value="1"/>
</dbReference>
<dbReference type="InterPro" id="IPR002913">
    <property type="entry name" value="START_lipid-bd_dom"/>
</dbReference>
<feature type="domain" description="START" evidence="4">
    <location>
        <begin position="125"/>
        <end position="315"/>
    </location>
</feature>
<dbReference type="GO" id="GO:0008289">
    <property type="term" value="F:lipid binding"/>
    <property type="evidence" value="ECO:0007669"/>
    <property type="project" value="InterPro"/>
</dbReference>
<keyword evidence="2" id="KW-0812">Transmembrane</keyword>
<proteinExistence type="predicted"/>
<dbReference type="SMART" id="SM00234">
    <property type="entry name" value="START"/>
    <property type="match status" value="1"/>
</dbReference>
<evidence type="ECO:0000313" key="5">
    <source>
        <dbReference type="EMBL" id="KAK3283368.1"/>
    </source>
</evidence>
<accession>A0AAE0LFI8</accession>
<sequence length="428" mass="47253">MVVGFCCFAFQLSLWYQGSARKAARAARREVRALHLQVPKQDSAQLVENSRTDSQTEKTSETAPPEQPRQSTGSAPHLEPTPTETPKPIDPAPVDPTPIENHPYATKIEPLREKFLHMATLGTAWDKVESAKYPEVTISLQTHPKGFTSVKTEIEVEASPADVLRVLEDLEQQLEWDRLVAEVRHVERLSETTNLVYAKTKREWPTSARDMILLTTRGAVSDGSGSMYLANESIQHPAWPEQRGCVRATCYPQGYLIAPLLNRSSKAGGQRCKVTAINQTDPGGNLPSSLVKMVSLLQIPKSLCKLKKKVEDDRASHARETLNATPEVAPAITNGTGSAASAPESGDARGFVTRAELQKELARVTARLDMLDSLMRKELPAHRQREEQEDGYFVAAQKVAPMVVSAAGLGAVIYGTYQMVQKRRLRVR</sequence>
<dbReference type="PANTHER" id="PTHR19308">
    <property type="entry name" value="PHOSPHATIDYLCHOLINE TRANSFER PROTEIN"/>
    <property type="match status" value="1"/>
</dbReference>
<dbReference type="PROSITE" id="PS50848">
    <property type="entry name" value="START"/>
    <property type="match status" value="1"/>
</dbReference>